<feature type="domain" description="Ketoreductase" evidence="4">
    <location>
        <begin position="33"/>
        <end position="210"/>
    </location>
</feature>
<dbReference type="FunFam" id="3.40.50.720:FF:000084">
    <property type="entry name" value="Short-chain dehydrogenase reductase"/>
    <property type="match status" value="1"/>
</dbReference>
<dbReference type="Pfam" id="PF13561">
    <property type="entry name" value="adh_short_C2"/>
    <property type="match status" value="1"/>
</dbReference>
<comment type="caution">
    <text evidence="5">The sequence shown here is derived from an EMBL/GenBank/DDBJ whole genome shotgun (WGS) entry which is preliminary data.</text>
</comment>
<evidence type="ECO:0000313" key="6">
    <source>
        <dbReference type="Proteomes" id="UP000276379"/>
    </source>
</evidence>
<sequence length="275" mass="27694">MTSADTGAGSGGPVNGGDPATGGGPVTFRLDGRTALVTGSARGLGLEMARGLAGAGARVVLNGRDPVALAAAAERLRAEGGYDIATAAFDVTDRAAAQTAVAELGDLDILVNNVGHRDRRGVAELTPHDLNALLDVDLTSAYALSQAVARSLAARGVPGRIVNVSSVVGQLGRTGDVGYATAKAGLDGLTRALAADLGPSGTTVNSVAPGTFATEVNAELTTDPGWERWLRTRTALGRWGRPEEIAGVVVFLASDAASFITGQTIAVDGGMTTTF</sequence>
<dbReference type="AlphaFoldDB" id="A0A426S1U4"/>
<evidence type="ECO:0000256" key="3">
    <source>
        <dbReference type="SAM" id="MobiDB-lite"/>
    </source>
</evidence>
<dbReference type="PROSITE" id="PS00061">
    <property type="entry name" value="ADH_SHORT"/>
    <property type="match status" value="1"/>
</dbReference>
<dbReference type="InterPro" id="IPR002347">
    <property type="entry name" value="SDR_fam"/>
</dbReference>
<dbReference type="GO" id="GO:0016616">
    <property type="term" value="F:oxidoreductase activity, acting on the CH-OH group of donors, NAD or NADP as acceptor"/>
    <property type="evidence" value="ECO:0007669"/>
    <property type="project" value="UniProtKB-ARBA"/>
</dbReference>
<dbReference type="PRINTS" id="PR00081">
    <property type="entry name" value="GDHRDH"/>
</dbReference>
<evidence type="ECO:0000256" key="2">
    <source>
        <dbReference type="ARBA" id="ARBA00023002"/>
    </source>
</evidence>
<organism evidence="5 6">
    <name type="scientific">Streptomyces griseofuscus</name>
    <dbReference type="NCBI Taxonomy" id="146922"/>
    <lineage>
        <taxon>Bacteria</taxon>
        <taxon>Bacillati</taxon>
        <taxon>Actinomycetota</taxon>
        <taxon>Actinomycetes</taxon>
        <taxon>Kitasatosporales</taxon>
        <taxon>Streptomycetaceae</taxon>
        <taxon>Streptomyces</taxon>
    </lineage>
</organism>
<evidence type="ECO:0000256" key="1">
    <source>
        <dbReference type="ARBA" id="ARBA00006484"/>
    </source>
</evidence>
<dbReference type="RefSeq" id="WP_125212350.1">
    <property type="nucleotide sequence ID" value="NZ_PDER01000032.1"/>
</dbReference>
<gene>
    <name evidence="5" type="ORF">CQW44_23930</name>
</gene>
<proteinExistence type="inferred from homology"/>
<keyword evidence="6" id="KW-1185">Reference proteome</keyword>
<dbReference type="PANTHER" id="PTHR42760">
    <property type="entry name" value="SHORT-CHAIN DEHYDROGENASES/REDUCTASES FAMILY MEMBER"/>
    <property type="match status" value="1"/>
</dbReference>
<feature type="compositionally biased region" description="Gly residues" evidence="3">
    <location>
        <begin position="8"/>
        <end position="25"/>
    </location>
</feature>
<dbReference type="InterPro" id="IPR020904">
    <property type="entry name" value="Sc_DH/Rdtase_CS"/>
</dbReference>
<keyword evidence="2" id="KW-0560">Oxidoreductase</keyword>
<dbReference type="InterPro" id="IPR036291">
    <property type="entry name" value="NAD(P)-bd_dom_sf"/>
</dbReference>
<reference evidence="5 6" key="1">
    <citation type="submission" date="2017-10" db="EMBL/GenBank/DDBJ databases">
        <title>Draft genome of actinobacteria isolated from guarana (Paullinia cupana (Mart.) Ducke.</title>
        <authorList>
            <person name="Siqueira K.A."/>
            <person name="Liotti R.G."/>
            <person name="Mendes T.A."/>
            <person name="Soares M.A."/>
        </authorList>
    </citation>
    <scope>NUCLEOTIDE SEQUENCE [LARGE SCALE GENOMIC DNA]</scope>
    <source>
        <strain evidence="5 6">199</strain>
    </source>
</reference>
<dbReference type="Gene3D" id="3.40.50.720">
    <property type="entry name" value="NAD(P)-binding Rossmann-like Domain"/>
    <property type="match status" value="1"/>
</dbReference>
<dbReference type="PANTHER" id="PTHR42760:SF133">
    <property type="entry name" value="3-OXOACYL-[ACYL-CARRIER-PROTEIN] REDUCTASE"/>
    <property type="match status" value="1"/>
</dbReference>
<evidence type="ECO:0000313" key="5">
    <source>
        <dbReference type="EMBL" id="RRQ83505.1"/>
    </source>
</evidence>
<dbReference type="SMART" id="SM00822">
    <property type="entry name" value="PKS_KR"/>
    <property type="match status" value="1"/>
</dbReference>
<evidence type="ECO:0000259" key="4">
    <source>
        <dbReference type="SMART" id="SM00822"/>
    </source>
</evidence>
<protein>
    <submittedName>
        <fullName evidence="5">Gluconate 5-dehydrogenase</fullName>
    </submittedName>
</protein>
<comment type="similarity">
    <text evidence="1">Belongs to the short-chain dehydrogenases/reductases (SDR) family.</text>
</comment>
<dbReference type="EMBL" id="PDES01000011">
    <property type="protein sequence ID" value="RRQ83505.1"/>
    <property type="molecule type" value="Genomic_DNA"/>
</dbReference>
<dbReference type="NCBIfam" id="NF004778">
    <property type="entry name" value="PRK06124.1"/>
    <property type="match status" value="1"/>
</dbReference>
<dbReference type="Proteomes" id="UP000276379">
    <property type="component" value="Unassembled WGS sequence"/>
</dbReference>
<accession>A0A426S1U4</accession>
<dbReference type="PRINTS" id="PR00080">
    <property type="entry name" value="SDRFAMILY"/>
</dbReference>
<dbReference type="InterPro" id="IPR057326">
    <property type="entry name" value="KR_dom"/>
</dbReference>
<name>A0A426S1U4_9ACTN</name>
<feature type="region of interest" description="Disordered" evidence="3">
    <location>
        <begin position="1"/>
        <end position="26"/>
    </location>
</feature>
<dbReference type="SUPFAM" id="SSF51735">
    <property type="entry name" value="NAD(P)-binding Rossmann-fold domains"/>
    <property type="match status" value="1"/>
</dbReference>